<dbReference type="InterPro" id="IPR011009">
    <property type="entry name" value="Kinase-like_dom_sf"/>
</dbReference>
<keyword evidence="5" id="KW-0067">ATP-binding</keyword>
<keyword evidence="3" id="KW-0547">Nucleotide-binding</keyword>
<protein>
    <submittedName>
        <fullName evidence="7">Mhck ef2 kinase domain family protein</fullName>
    </submittedName>
</protein>
<keyword evidence="1" id="KW-0723">Serine/threonine-protein kinase</keyword>
<evidence type="ECO:0000256" key="2">
    <source>
        <dbReference type="ARBA" id="ARBA00022679"/>
    </source>
</evidence>
<dbReference type="OrthoDB" id="301415at2759"/>
<dbReference type="CDD" id="cd04515">
    <property type="entry name" value="Alpha_kinase"/>
    <property type="match status" value="1"/>
</dbReference>
<dbReference type="Proteomes" id="UP000037460">
    <property type="component" value="Unassembled WGS sequence"/>
</dbReference>
<dbReference type="PANTHER" id="PTHR45992:SF2">
    <property type="entry name" value="EUKARYOTIC ELONGATION FACTOR 2 KINASE"/>
    <property type="match status" value="1"/>
</dbReference>
<sequence>MEAFFDLEKRKLQLEKAKLEQNELAEFNAMEDIKRIEAMQRLRELDEDVCPPAWDSSTGWIEISIAKHYTFNLAFPDGKFGTEKLERRVKATGISCLRRERHWKFGSFRVVYLLKLASKRRVAKSFILPRGKEMDWQDAMATARQYCLAKEFASRFEKSVKEKQPESSLKMKYVTSDVLELSSGEYLSTEECLGRDFNESDGDFVKWNNNADWFLDEEGEVDPYPQALSHFSFTESKHVYLLTDVQGWRPKTCQYILTDPALHTNDRQPGLKRIPGNSDHGYKGMQNFFAAHRCNAICKLLGLDKDHTPKPQTAVPR</sequence>
<accession>A0A0M0JNP3</accession>
<dbReference type="Gene3D" id="3.20.200.10">
    <property type="entry name" value="MHCK/EF2 kinase"/>
    <property type="match status" value="1"/>
</dbReference>
<reference evidence="8" key="1">
    <citation type="journal article" date="2015" name="PLoS Genet.">
        <title>Genome Sequence and Transcriptome Analyses of Chrysochromulina tobin: Metabolic Tools for Enhanced Algal Fitness in the Prominent Order Prymnesiales (Haptophyceae).</title>
        <authorList>
            <person name="Hovde B.T."/>
            <person name="Deodato C.R."/>
            <person name="Hunsperger H.M."/>
            <person name="Ryken S.A."/>
            <person name="Yost W."/>
            <person name="Jha R.K."/>
            <person name="Patterson J."/>
            <person name="Monnat R.J. Jr."/>
            <person name="Barlow S.B."/>
            <person name="Starkenburg S.R."/>
            <person name="Cattolico R.A."/>
        </authorList>
    </citation>
    <scope>NUCLEOTIDE SEQUENCE</scope>
    <source>
        <strain evidence="8">CCMP291</strain>
    </source>
</reference>
<organism evidence="7 8">
    <name type="scientific">Chrysochromulina tobinii</name>
    <dbReference type="NCBI Taxonomy" id="1460289"/>
    <lineage>
        <taxon>Eukaryota</taxon>
        <taxon>Haptista</taxon>
        <taxon>Haptophyta</taxon>
        <taxon>Prymnesiophyceae</taxon>
        <taxon>Prymnesiales</taxon>
        <taxon>Chrysochromulinaceae</taxon>
        <taxon>Chrysochromulina</taxon>
    </lineage>
</organism>
<dbReference type="SMART" id="SM00811">
    <property type="entry name" value="Alpha_kinase"/>
    <property type="match status" value="1"/>
</dbReference>
<evidence type="ECO:0000313" key="8">
    <source>
        <dbReference type="Proteomes" id="UP000037460"/>
    </source>
</evidence>
<comment type="caution">
    <text evidence="7">The sequence shown here is derived from an EMBL/GenBank/DDBJ whole genome shotgun (WGS) entry which is preliminary data.</text>
</comment>
<evidence type="ECO:0000256" key="1">
    <source>
        <dbReference type="ARBA" id="ARBA00022527"/>
    </source>
</evidence>
<dbReference type="InterPro" id="IPR051852">
    <property type="entry name" value="Alpha-type_PK"/>
</dbReference>
<dbReference type="SUPFAM" id="SSF56112">
    <property type="entry name" value="Protein kinase-like (PK-like)"/>
    <property type="match status" value="1"/>
</dbReference>
<keyword evidence="4 7" id="KW-0418">Kinase</keyword>
<evidence type="ECO:0000256" key="4">
    <source>
        <dbReference type="ARBA" id="ARBA00022777"/>
    </source>
</evidence>
<dbReference type="EMBL" id="JWZX01002622">
    <property type="protein sequence ID" value="KOO28095.1"/>
    <property type="molecule type" value="Genomic_DNA"/>
</dbReference>
<dbReference type="GO" id="GO:0004674">
    <property type="term" value="F:protein serine/threonine kinase activity"/>
    <property type="evidence" value="ECO:0007669"/>
    <property type="project" value="UniProtKB-KW"/>
</dbReference>
<evidence type="ECO:0000256" key="3">
    <source>
        <dbReference type="ARBA" id="ARBA00022741"/>
    </source>
</evidence>
<keyword evidence="8" id="KW-1185">Reference proteome</keyword>
<dbReference type="GO" id="GO:1903013">
    <property type="term" value="P:response to differentiation-inducing factor 1"/>
    <property type="evidence" value="ECO:0007669"/>
    <property type="project" value="TreeGrafter"/>
</dbReference>
<feature type="domain" description="Alpha-type protein kinase" evidence="6">
    <location>
        <begin position="79"/>
        <end position="306"/>
    </location>
</feature>
<gene>
    <name evidence="7" type="ORF">Ctob_003035</name>
</gene>
<proteinExistence type="predicted"/>
<dbReference type="Pfam" id="PF02816">
    <property type="entry name" value="Alpha_kinase"/>
    <property type="match status" value="1"/>
</dbReference>
<name>A0A0M0JNP3_9EUKA</name>
<evidence type="ECO:0000313" key="7">
    <source>
        <dbReference type="EMBL" id="KOO28095.1"/>
    </source>
</evidence>
<evidence type="ECO:0000256" key="5">
    <source>
        <dbReference type="ARBA" id="ARBA00022840"/>
    </source>
</evidence>
<dbReference type="GO" id="GO:0031037">
    <property type="term" value="P:myosin II filament disassembly"/>
    <property type="evidence" value="ECO:0007669"/>
    <property type="project" value="TreeGrafter"/>
</dbReference>
<dbReference type="PANTHER" id="PTHR45992">
    <property type="entry name" value="EUKARYOTIC ELONGATION FACTOR 2 KINASE-RELATED"/>
    <property type="match status" value="1"/>
</dbReference>
<keyword evidence="2" id="KW-0808">Transferase</keyword>
<dbReference type="InterPro" id="IPR004166">
    <property type="entry name" value="a-kinase_dom"/>
</dbReference>
<dbReference type="AlphaFoldDB" id="A0A0M0JNP3"/>
<evidence type="ECO:0000259" key="6">
    <source>
        <dbReference type="PROSITE" id="PS51158"/>
    </source>
</evidence>
<dbReference type="PROSITE" id="PS51158">
    <property type="entry name" value="ALPHA_KINASE"/>
    <property type="match status" value="1"/>
</dbReference>
<dbReference type="GO" id="GO:0005524">
    <property type="term" value="F:ATP binding"/>
    <property type="evidence" value="ECO:0007669"/>
    <property type="project" value="UniProtKB-KW"/>
</dbReference>